<name>A0ABV3BAW9_9ACTN</name>
<keyword evidence="2" id="KW-1185">Reference proteome</keyword>
<proteinExistence type="predicted"/>
<dbReference type="Proteomes" id="UP001551189">
    <property type="component" value="Unassembled WGS sequence"/>
</dbReference>
<comment type="caution">
    <text evidence="1">The sequence shown here is derived from an EMBL/GenBank/DDBJ whole genome shotgun (WGS) entry which is preliminary data.</text>
</comment>
<organism evidence="1 2">
    <name type="scientific">Streptomyces neyagawaensis</name>
    <dbReference type="NCBI Taxonomy" id="42238"/>
    <lineage>
        <taxon>Bacteria</taxon>
        <taxon>Bacillati</taxon>
        <taxon>Actinomycetota</taxon>
        <taxon>Actinomycetes</taxon>
        <taxon>Kitasatosporales</taxon>
        <taxon>Streptomycetaceae</taxon>
        <taxon>Streptomyces</taxon>
    </lineage>
</organism>
<dbReference type="RefSeq" id="WP_359702342.1">
    <property type="nucleotide sequence ID" value="NZ_JBEYXT010000334.1"/>
</dbReference>
<sequence length="55" mass="5695">MDDDITIHIDTLTIDLTPDAATALLTGDHGVLVPAILAALSDMPGGTGSIPRRVR</sequence>
<accession>A0ABV3BAW9</accession>
<protein>
    <recommendedName>
        <fullName evidence="3">FXSXX-COOH protein</fullName>
    </recommendedName>
</protein>
<evidence type="ECO:0008006" key="3">
    <source>
        <dbReference type="Google" id="ProtNLM"/>
    </source>
</evidence>
<dbReference type="EMBL" id="JBEYXT010000334">
    <property type="protein sequence ID" value="MEU6806593.1"/>
    <property type="molecule type" value="Genomic_DNA"/>
</dbReference>
<evidence type="ECO:0000313" key="1">
    <source>
        <dbReference type="EMBL" id="MEU6806593.1"/>
    </source>
</evidence>
<evidence type="ECO:0000313" key="2">
    <source>
        <dbReference type="Proteomes" id="UP001551189"/>
    </source>
</evidence>
<gene>
    <name evidence="1" type="ORF">ABZ931_37280</name>
</gene>
<reference evidence="1 2" key="1">
    <citation type="submission" date="2024-06" db="EMBL/GenBank/DDBJ databases">
        <title>The Natural Products Discovery Center: Release of the First 8490 Sequenced Strains for Exploring Actinobacteria Biosynthetic Diversity.</title>
        <authorList>
            <person name="Kalkreuter E."/>
            <person name="Kautsar S.A."/>
            <person name="Yang D."/>
            <person name="Bader C.D."/>
            <person name="Teijaro C.N."/>
            <person name="Fluegel L."/>
            <person name="Davis C.M."/>
            <person name="Simpson J.R."/>
            <person name="Lauterbach L."/>
            <person name="Steele A.D."/>
            <person name="Gui C."/>
            <person name="Meng S."/>
            <person name="Li G."/>
            <person name="Viehrig K."/>
            <person name="Ye F."/>
            <person name="Su P."/>
            <person name="Kiefer A.F."/>
            <person name="Nichols A."/>
            <person name="Cepeda A.J."/>
            <person name="Yan W."/>
            <person name="Fan B."/>
            <person name="Jiang Y."/>
            <person name="Adhikari A."/>
            <person name="Zheng C.-J."/>
            <person name="Schuster L."/>
            <person name="Cowan T.M."/>
            <person name="Smanski M.J."/>
            <person name="Chevrette M.G."/>
            <person name="De Carvalho L.P.S."/>
            <person name="Shen B."/>
        </authorList>
    </citation>
    <scope>NUCLEOTIDE SEQUENCE [LARGE SCALE GENOMIC DNA]</scope>
    <source>
        <strain evidence="1 2">NPDC046851</strain>
    </source>
</reference>